<accession>A0AAD3XMK4</accession>
<dbReference type="Proteomes" id="UP001279734">
    <property type="component" value="Unassembled WGS sequence"/>
</dbReference>
<evidence type="ECO:0000256" key="1">
    <source>
        <dbReference type="SAM" id="MobiDB-lite"/>
    </source>
</evidence>
<reference evidence="2" key="1">
    <citation type="submission" date="2023-05" db="EMBL/GenBank/DDBJ databases">
        <title>Nepenthes gracilis genome sequencing.</title>
        <authorList>
            <person name="Fukushima K."/>
        </authorList>
    </citation>
    <scope>NUCLEOTIDE SEQUENCE</scope>
    <source>
        <strain evidence="2">SING2019-196</strain>
    </source>
</reference>
<sequence>MPGRPAVAGWRGGRSAGRGLVVAAAVMSRREGERRQRSCDFGREAATMDGAGPKSYGVEEGFGWKSGR</sequence>
<comment type="caution">
    <text evidence="2">The sequence shown here is derived from an EMBL/GenBank/DDBJ whole genome shotgun (WGS) entry which is preliminary data.</text>
</comment>
<gene>
    <name evidence="2" type="ORF">Nepgr_012143</name>
</gene>
<organism evidence="2 3">
    <name type="scientific">Nepenthes gracilis</name>
    <name type="common">Slender pitcher plant</name>
    <dbReference type="NCBI Taxonomy" id="150966"/>
    <lineage>
        <taxon>Eukaryota</taxon>
        <taxon>Viridiplantae</taxon>
        <taxon>Streptophyta</taxon>
        <taxon>Embryophyta</taxon>
        <taxon>Tracheophyta</taxon>
        <taxon>Spermatophyta</taxon>
        <taxon>Magnoliopsida</taxon>
        <taxon>eudicotyledons</taxon>
        <taxon>Gunneridae</taxon>
        <taxon>Pentapetalae</taxon>
        <taxon>Caryophyllales</taxon>
        <taxon>Nepenthaceae</taxon>
        <taxon>Nepenthes</taxon>
    </lineage>
</organism>
<evidence type="ECO:0000313" key="3">
    <source>
        <dbReference type="Proteomes" id="UP001279734"/>
    </source>
</evidence>
<dbReference type="EMBL" id="BSYO01000010">
    <property type="protein sequence ID" value="GMH10302.1"/>
    <property type="molecule type" value="Genomic_DNA"/>
</dbReference>
<proteinExistence type="predicted"/>
<dbReference type="AlphaFoldDB" id="A0AAD3XMK4"/>
<keyword evidence="3" id="KW-1185">Reference proteome</keyword>
<name>A0AAD3XMK4_NEPGR</name>
<evidence type="ECO:0000313" key="2">
    <source>
        <dbReference type="EMBL" id="GMH10302.1"/>
    </source>
</evidence>
<feature type="region of interest" description="Disordered" evidence="1">
    <location>
        <begin position="45"/>
        <end position="68"/>
    </location>
</feature>
<protein>
    <submittedName>
        <fullName evidence="2">Uncharacterized protein</fullName>
    </submittedName>
</protein>